<evidence type="ECO:0000259" key="5">
    <source>
        <dbReference type="PROSITE" id="PS50048"/>
    </source>
</evidence>
<name>A0ABR1RBB0_9PEZI</name>
<reference evidence="6 7" key="1">
    <citation type="submission" date="2023-01" db="EMBL/GenBank/DDBJ databases">
        <title>Analysis of 21 Apiospora genomes using comparative genomics revels a genus with tremendous synthesis potential of carbohydrate active enzymes and secondary metabolites.</title>
        <authorList>
            <person name="Sorensen T."/>
        </authorList>
    </citation>
    <scope>NUCLEOTIDE SEQUENCE [LARGE SCALE GENOMIC DNA]</scope>
    <source>
        <strain evidence="6 7">CBS 20057</strain>
    </source>
</reference>
<comment type="subcellular location">
    <subcellularLocation>
        <location evidence="1">Nucleus</location>
    </subcellularLocation>
</comment>
<feature type="region of interest" description="Disordered" evidence="4">
    <location>
        <begin position="74"/>
        <end position="121"/>
    </location>
</feature>
<dbReference type="InterPro" id="IPR050613">
    <property type="entry name" value="Sec_Metabolite_Reg"/>
</dbReference>
<feature type="domain" description="Zn(2)-C6 fungal-type" evidence="5">
    <location>
        <begin position="59"/>
        <end position="90"/>
    </location>
</feature>
<gene>
    <name evidence="6" type="ORF">PG991_012963</name>
</gene>
<dbReference type="PANTHER" id="PTHR31001">
    <property type="entry name" value="UNCHARACTERIZED TRANSCRIPTIONAL REGULATORY PROTEIN"/>
    <property type="match status" value="1"/>
</dbReference>
<feature type="compositionally biased region" description="Polar residues" evidence="4">
    <location>
        <begin position="105"/>
        <end position="116"/>
    </location>
</feature>
<evidence type="ECO:0000256" key="4">
    <source>
        <dbReference type="SAM" id="MobiDB-lite"/>
    </source>
</evidence>
<dbReference type="EMBL" id="JAQQWI010000017">
    <property type="protein sequence ID" value="KAK8006666.1"/>
    <property type="molecule type" value="Genomic_DNA"/>
</dbReference>
<dbReference type="InterPro" id="IPR001138">
    <property type="entry name" value="Zn2Cys6_DnaBD"/>
</dbReference>
<feature type="compositionally biased region" description="Low complexity" evidence="4">
    <location>
        <begin position="690"/>
        <end position="703"/>
    </location>
</feature>
<keyword evidence="2" id="KW-0479">Metal-binding</keyword>
<evidence type="ECO:0000256" key="2">
    <source>
        <dbReference type="ARBA" id="ARBA00022723"/>
    </source>
</evidence>
<dbReference type="Proteomes" id="UP001396898">
    <property type="component" value="Unassembled WGS sequence"/>
</dbReference>
<dbReference type="Pfam" id="PF04082">
    <property type="entry name" value="Fungal_trans"/>
    <property type="match status" value="1"/>
</dbReference>
<proteinExistence type="predicted"/>
<dbReference type="SMART" id="SM00906">
    <property type="entry name" value="Fungal_trans"/>
    <property type="match status" value="1"/>
</dbReference>
<dbReference type="Gene3D" id="4.10.240.10">
    <property type="entry name" value="Zn(2)-C6 fungal-type DNA-binding domain"/>
    <property type="match status" value="1"/>
</dbReference>
<dbReference type="SMART" id="SM00066">
    <property type="entry name" value="GAL4"/>
    <property type="match status" value="1"/>
</dbReference>
<keyword evidence="3" id="KW-0539">Nucleus</keyword>
<dbReference type="SUPFAM" id="SSF57701">
    <property type="entry name" value="Zn2/Cys6 DNA-binding domain"/>
    <property type="match status" value="1"/>
</dbReference>
<dbReference type="InterPro" id="IPR007219">
    <property type="entry name" value="XnlR_reg_dom"/>
</dbReference>
<evidence type="ECO:0000313" key="6">
    <source>
        <dbReference type="EMBL" id="KAK8006666.1"/>
    </source>
</evidence>
<dbReference type="InterPro" id="IPR036864">
    <property type="entry name" value="Zn2-C6_fun-type_DNA-bd_sf"/>
</dbReference>
<sequence length="872" mass="94874">MPDAESAVEDGNNSDVKPQGSRSSSANHNADNRDGSSGSAAHEAGSKPPPRKRRRIVISCTECHRRKQKCDRKLPCTNCTSRGKESSCRYETGTPLAKDQDRNKTANGNHINTGPEQGSPAENMPMKAADFGYAQSGASTLGFLQKIEGASGQPLTGITTETQEADHFASRERYKSLIRHLPARMFVEQLISIYFKEFNTMYYALDEVVFNEQVTAWYNLPYNVLSTAGPQAIEPALRSLPALVFQVLATALLAIPTEADETFSSLKYAGNMTFEDIAIEYSETGMALLSLLGKRQMTMSTVLAGWMRAGFLKYTGQVTEAWHQVGTAVRDAQEIGLHRDNFDPIPNPNDSTEKSLEAMWEAEHRRRLWMILVVWDLHTGAVLGRPTSVDYRPLKRSLPIDAQIPKDRRKTPIYPRGEDDPPTPLTRALWTFEIMKPLREILDLEKEGPFPKDFSKVERIHQDLLDLQAHMPAALRLDNPDTRYDDLPECWWLQMMRPTLPQTLSFNFMALHRPYIFTRASSRYEALKASLAMLEAQRYQFAALSPHQYKTFSLFFGTFDAIVMVASIYILFPKEHPELLSSALQHFQWGVLRFETMAARNRLAHAALSVLNAIYIRLKKAMGHGFLDGTCPASFTCPQNDPELQAICARMNRSKTSEMGNTPASSSVAASEPTTAPSVSNGSSYQSNHPSVPSTTGSVSTASGHYPASSDFAAAAAATSNMANTDPALFSQQDSGSAAAAAAAAASSEWPFPTDFDFSSLPPMYPMGDVAYNDLQGFRDDGSGVGGAGGPLPGIAGGVAGAGGHGGCGMWGTASTSTGTNAMDGVAGNEEAVAAAAAMAGMGAGADEVPWQFGGDFGNDTIWNLLNQFPPY</sequence>
<feature type="region of interest" description="Disordered" evidence="4">
    <location>
        <begin position="655"/>
        <end position="703"/>
    </location>
</feature>
<keyword evidence="7" id="KW-1185">Reference proteome</keyword>
<dbReference type="PROSITE" id="PS50048">
    <property type="entry name" value="ZN2_CY6_FUNGAL_2"/>
    <property type="match status" value="1"/>
</dbReference>
<evidence type="ECO:0000313" key="7">
    <source>
        <dbReference type="Proteomes" id="UP001396898"/>
    </source>
</evidence>
<comment type="caution">
    <text evidence="6">The sequence shown here is derived from an EMBL/GenBank/DDBJ whole genome shotgun (WGS) entry which is preliminary data.</text>
</comment>
<feature type="compositionally biased region" description="Polar residues" evidence="4">
    <location>
        <begin position="657"/>
        <end position="689"/>
    </location>
</feature>
<dbReference type="PANTHER" id="PTHR31001:SF87">
    <property type="entry name" value="COL-21"/>
    <property type="match status" value="1"/>
</dbReference>
<evidence type="ECO:0000256" key="3">
    <source>
        <dbReference type="ARBA" id="ARBA00023242"/>
    </source>
</evidence>
<organism evidence="6 7">
    <name type="scientific">Apiospora marii</name>
    <dbReference type="NCBI Taxonomy" id="335849"/>
    <lineage>
        <taxon>Eukaryota</taxon>
        <taxon>Fungi</taxon>
        <taxon>Dikarya</taxon>
        <taxon>Ascomycota</taxon>
        <taxon>Pezizomycotina</taxon>
        <taxon>Sordariomycetes</taxon>
        <taxon>Xylariomycetidae</taxon>
        <taxon>Amphisphaeriales</taxon>
        <taxon>Apiosporaceae</taxon>
        <taxon>Apiospora</taxon>
    </lineage>
</organism>
<feature type="compositionally biased region" description="Polar residues" evidence="4">
    <location>
        <begin position="11"/>
        <end position="29"/>
    </location>
</feature>
<feature type="region of interest" description="Disordered" evidence="4">
    <location>
        <begin position="1"/>
        <end position="53"/>
    </location>
</feature>
<dbReference type="CDD" id="cd12148">
    <property type="entry name" value="fungal_TF_MHR"/>
    <property type="match status" value="1"/>
</dbReference>
<dbReference type="PROSITE" id="PS00463">
    <property type="entry name" value="ZN2_CY6_FUNGAL_1"/>
    <property type="match status" value="1"/>
</dbReference>
<evidence type="ECO:0000256" key="1">
    <source>
        <dbReference type="ARBA" id="ARBA00004123"/>
    </source>
</evidence>
<accession>A0ABR1RBB0</accession>
<dbReference type="Pfam" id="PF00172">
    <property type="entry name" value="Zn_clus"/>
    <property type="match status" value="1"/>
</dbReference>
<dbReference type="CDD" id="cd00067">
    <property type="entry name" value="GAL4"/>
    <property type="match status" value="1"/>
</dbReference>
<protein>
    <submittedName>
        <fullName evidence="6">Fungal specific transcription factor domain-containing protein</fullName>
    </submittedName>
</protein>